<evidence type="ECO:0000313" key="4">
    <source>
        <dbReference type="EMBL" id="ABK99671.1"/>
    </source>
</evidence>
<feature type="domain" description="DUF2059" evidence="3">
    <location>
        <begin position="83"/>
        <end position="140"/>
    </location>
</feature>
<dbReference type="InterPro" id="IPR018637">
    <property type="entry name" value="DUF2059"/>
</dbReference>
<organism evidence="4 5">
    <name type="scientific">Pelobacter propionicus (strain DSM 2379 / NBRC 103807 / OttBd1)</name>
    <dbReference type="NCBI Taxonomy" id="338966"/>
    <lineage>
        <taxon>Bacteria</taxon>
        <taxon>Pseudomonadati</taxon>
        <taxon>Thermodesulfobacteriota</taxon>
        <taxon>Desulfuromonadia</taxon>
        <taxon>Desulfuromonadales</taxon>
        <taxon>Desulfuromonadaceae</taxon>
        <taxon>Pelobacter</taxon>
    </lineage>
</organism>
<dbReference type="AlphaFoldDB" id="A1AQQ1"/>
<evidence type="ECO:0000259" key="3">
    <source>
        <dbReference type="Pfam" id="PF09832"/>
    </source>
</evidence>
<feature type="region of interest" description="Disordered" evidence="1">
    <location>
        <begin position="271"/>
        <end position="294"/>
    </location>
</feature>
<dbReference type="KEGG" id="ppd:Ppro_2063"/>
<protein>
    <recommendedName>
        <fullName evidence="3">DUF2059 domain-containing protein</fullName>
    </recommendedName>
</protein>
<reference evidence="4 5" key="1">
    <citation type="submission" date="2006-10" db="EMBL/GenBank/DDBJ databases">
        <title>Complete sequence of chromosome of Pelobacter propionicus DSM 2379.</title>
        <authorList>
            <consortium name="US DOE Joint Genome Institute"/>
            <person name="Copeland A."/>
            <person name="Lucas S."/>
            <person name="Lapidus A."/>
            <person name="Barry K."/>
            <person name="Detter J.C."/>
            <person name="Glavina del Rio T."/>
            <person name="Hammon N."/>
            <person name="Israni S."/>
            <person name="Dalin E."/>
            <person name="Tice H."/>
            <person name="Pitluck S."/>
            <person name="Saunders E."/>
            <person name="Brettin T."/>
            <person name="Bruce D."/>
            <person name="Han C."/>
            <person name="Tapia R."/>
            <person name="Schmutz J."/>
            <person name="Larimer F."/>
            <person name="Land M."/>
            <person name="Hauser L."/>
            <person name="Kyrpides N."/>
            <person name="Kim E."/>
            <person name="Lovley D."/>
            <person name="Richardson P."/>
        </authorList>
    </citation>
    <scope>NUCLEOTIDE SEQUENCE [LARGE SCALE GENOMIC DNA]</scope>
    <source>
        <strain evidence="5">DSM 2379 / NBRC 103807 / OttBd1</strain>
    </source>
</reference>
<gene>
    <name evidence="4" type="ordered locus">Ppro_2063</name>
</gene>
<keyword evidence="5" id="KW-1185">Reference proteome</keyword>
<proteinExistence type="predicted"/>
<keyword evidence="2" id="KW-0732">Signal</keyword>
<evidence type="ECO:0000256" key="1">
    <source>
        <dbReference type="SAM" id="MobiDB-lite"/>
    </source>
</evidence>
<sequence>MKRSGLTITCMLLLLLLVSGRVSAETHQELVENYIDLSGMGEMLRSLPTEMDALASQRSLTSRHPDVESRVYRMVRESFDVRKAKQSLSAYLLHHTDTSYVEDILRWLNTPLARKITREELSASASGQQANMLHYLADLQATPPPQRRIALVQEVERVTHLSELTTRIVMEVTRGMMESINLALPEGDREPLDDNLEEMETMGPVIREGFRQQMILTSFYAYRNISDKELADYIGFYDSDLGRREIRITGDALGHVLREWFAEFGRRLAAAAKDESGKTGQTPQDPTPKESTPF</sequence>
<evidence type="ECO:0000256" key="2">
    <source>
        <dbReference type="SAM" id="SignalP"/>
    </source>
</evidence>
<dbReference type="Pfam" id="PF09832">
    <property type="entry name" value="DUF2059"/>
    <property type="match status" value="1"/>
</dbReference>
<feature type="signal peptide" evidence="2">
    <location>
        <begin position="1"/>
        <end position="24"/>
    </location>
</feature>
<dbReference type="STRING" id="338966.Ppro_2063"/>
<dbReference type="HOGENOM" id="CLU_946116_0_0_7"/>
<accession>A1AQQ1</accession>
<dbReference type="EMBL" id="CP000482">
    <property type="protein sequence ID" value="ABK99671.1"/>
    <property type="molecule type" value="Genomic_DNA"/>
</dbReference>
<feature type="chain" id="PRO_5002632545" description="DUF2059 domain-containing protein" evidence="2">
    <location>
        <begin position="25"/>
        <end position="294"/>
    </location>
</feature>
<dbReference type="eggNOG" id="ENOG5033F44">
    <property type="taxonomic scope" value="Bacteria"/>
</dbReference>
<dbReference type="Proteomes" id="UP000006732">
    <property type="component" value="Chromosome"/>
</dbReference>
<feature type="compositionally biased region" description="Polar residues" evidence="1">
    <location>
        <begin position="278"/>
        <end position="294"/>
    </location>
</feature>
<evidence type="ECO:0000313" key="5">
    <source>
        <dbReference type="Proteomes" id="UP000006732"/>
    </source>
</evidence>
<name>A1AQQ1_PELPD</name>